<name>A0A5C7FKU9_9BACT</name>
<dbReference type="RefSeq" id="WP_147928896.1">
    <property type="nucleotide sequence ID" value="NZ_VOXD01000002.1"/>
</dbReference>
<evidence type="ECO:0000256" key="3">
    <source>
        <dbReference type="ARBA" id="ARBA00023315"/>
    </source>
</evidence>
<keyword evidence="1" id="KW-0028">Amino-acid biosynthesis</keyword>
<keyword evidence="5" id="KW-1185">Reference proteome</keyword>
<evidence type="ECO:0000313" key="4">
    <source>
        <dbReference type="EMBL" id="TXF91357.1"/>
    </source>
</evidence>
<dbReference type="InterPro" id="IPR053376">
    <property type="entry name" value="Serine_acetyltransferase"/>
</dbReference>
<dbReference type="SUPFAM" id="SSF51161">
    <property type="entry name" value="Trimeric LpxA-like enzymes"/>
    <property type="match status" value="1"/>
</dbReference>
<proteinExistence type="predicted"/>
<dbReference type="GO" id="GO:0016746">
    <property type="term" value="F:acyltransferase activity"/>
    <property type="evidence" value="ECO:0007669"/>
    <property type="project" value="UniProtKB-KW"/>
</dbReference>
<dbReference type="OrthoDB" id="9801456at2"/>
<gene>
    <name evidence="4" type="ORF">FUA23_01275</name>
</gene>
<dbReference type="CDD" id="cd03354">
    <property type="entry name" value="LbH_SAT"/>
    <property type="match status" value="1"/>
</dbReference>
<dbReference type="Proteomes" id="UP000321907">
    <property type="component" value="Unassembled WGS sequence"/>
</dbReference>
<dbReference type="InterPro" id="IPR042122">
    <property type="entry name" value="Ser_AcTrfase_N_sf"/>
</dbReference>
<comment type="caution">
    <text evidence="4">The sequence shown here is derived from an EMBL/GenBank/DDBJ whole genome shotgun (WGS) entry which is preliminary data.</text>
</comment>
<reference evidence="4 5" key="1">
    <citation type="submission" date="2019-08" db="EMBL/GenBank/DDBJ databases">
        <title>Lewinella sp. strain SSH13 Genome sequencing and assembly.</title>
        <authorList>
            <person name="Kim I."/>
        </authorList>
    </citation>
    <scope>NUCLEOTIDE SEQUENCE [LARGE SCALE GENOMIC DNA]</scope>
    <source>
        <strain evidence="4 5">SSH13</strain>
    </source>
</reference>
<keyword evidence="3" id="KW-0012">Acyltransferase</keyword>
<dbReference type="NCBIfam" id="NF041874">
    <property type="entry name" value="EPS_EpsC"/>
    <property type="match status" value="1"/>
</dbReference>
<dbReference type="InterPro" id="IPR011004">
    <property type="entry name" value="Trimer_LpxA-like_sf"/>
</dbReference>
<dbReference type="EMBL" id="VOXD01000002">
    <property type="protein sequence ID" value="TXF91357.1"/>
    <property type="molecule type" value="Genomic_DNA"/>
</dbReference>
<dbReference type="GO" id="GO:0008652">
    <property type="term" value="P:amino acid biosynthetic process"/>
    <property type="evidence" value="ECO:0007669"/>
    <property type="project" value="UniProtKB-KW"/>
</dbReference>
<accession>A0A5C7FKU9</accession>
<dbReference type="Gene3D" id="2.160.10.10">
    <property type="entry name" value="Hexapeptide repeat proteins"/>
    <property type="match status" value="1"/>
</dbReference>
<protein>
    <submittedName>
        <fullName evidence="4">Serine acetyltransferase</fullName>
    </submittedName>
</protein>
<dbReference type="Gene3D" id="1.10.3130.10">
    <property type="entry name" value="serine acetyltransferase, domain 1"/>
    <property type="match status" value="1"/>
</dbReference>
<organism evidence="4 5">
    <name type="scientific">Neolewinella aurantiaca</name>
    <dbReference type="NCBI Taxonomy" id="2602767"/>
    <lineage>
        <taxon>Bacteria</taxon>
        <taxon>Pseudomonadati</taxon>
        <taxon>Bacteroidota</taxon>
        <taxon>Saprospiria</taxon>
        <taxon>Saprospirales</taxon>
        <taxon>Lewinellaceae</taxon>
        <taxon>Neolewinella</taxon>
    </lineage>
</organism>
<dbReference type="InterPro" id="IPR045304">
    <property type="entry name" value="LbH_SAT"/>
</dbReference>
<sequence>MDEDFLLNRFNDHQRAGCLPSPKLTKEWLEGLLQFLFPEHCPVRFASHRAFKLQYQTNDLKLFNLLESLEDRLKTTPADIRDAFEAGLPSVFAALSEDADAILAGDPAAPDRTEVISTYPGFYALAVHRIAHRLCGLGVPLVPRMLSEIAHRETGIEIHPGARIGRRFCIDHGTGVVIGETVEIGDDVKMYQGVTLGALSVAKDMARTKRHPTIRDRVVIYAGATILGGDTVIGEDSIIGGNTWIVKSLPAGSREYYRVPAPVKR</sequence>
<evidence type="ECO:0000313" key="5">
    <source>
        <dbReference type="Proteomes" id="UP000321907"/>
    </source>
</evidence>
<keyword evidence="2 4" id="KW-0808">Transferase</keyword>
<dbReference type="PANTHER" id="PTHR42811">
    <property type="entry name" value="SERINE ACETYLTRANSFERASE"/>
    <property type="match status" value="1"/>
</dbReference>
<evidence type="ECO:0000256" key="2">
    <source>
        <dbReference type="ARBA" id="ARBA00022679"/>
    </source>
</evidence>
<dbReference type="AlphaFoldDB" id="A0A5C7FKU9"/>
<evidence type="ECO:0000256" key="1">
    <source>
        <dbReference type="ARBA" id="ARBA00022605"/>
    </source>
</evidence>